<reference evidence="3" key="2">
    <citation type="submission" date="2020-05" db="UniProtKB">
        <authorList>
            <consortium name="EnsemblMetazoa"/>
        </authorList>
    </citation>
    <scope>IDENTIFICATION</scope>
    <source>
        <strain evidence="3">wikel</strain>
    </source>
</reference>
<accession>B7P902</accession>
<proteinExistence type="predicted"/>
<feature type="non-terminal residue" evidence="2">
    <location>
        <position position="103"/>
    </location>
</feature>
<keyword evidence="4" id="KW-1185">Reference proteome</keyword>
<dbReference type="InParanoid" id="B7P902"/>
<feature type="compositionally biased region" description="Basic and acidic residues" evidence="1">
    <location>
        <begin position="45"/>
        <end position="66"/>
    </location>
</feature>
<gene>
    <name evidence="2" type="ORF">IscW_ISCW002526</name>
</gene>
<feature type="non-terminal residue" evidence="2">
    <location>
        <position position="1"/>
    </location>
</feature>
<dbReference type="EMBL" id="DS661122">
    <property type="protein sequence ID" value="EEC03074.1"/>
    <property type="molecule type" value="Genomic_DNA"/>
</dbReference>
<organism>
    <name type="scientific">Ixodes scapularis</name>
    <name type="common">Black-legged tick</name>
    <name type="synonym">Deer tick</name>
    <dbReference type="NCBI Taxonomy" id="6945"/>
    <lineage>
        <taxon>Eukaryota</taxon>
        <taxon>Metazoa</taxon>
        <taxon>Ecdysozoa</taxon>
        <taxon>Arthropoda</taxon>
        <taxon>Chelicerata</taxon>
        <taxon>Arachnida</taxon>
        <taxon>Acari</taxon>
        <taxon>Parasitiformes</taxon>
        <taxon>Ixodida</taxon>
        <taxon>Ixodoidea</taxon>
        <taxon>Ixodidae</taxon>
        <taxon>Ixodinae</taxon>
        <taxon>Ixodes</taxon>
    </lineage>
</organism>
<dbReference type="Proteomes" id="UP000001555">
    <property type="component" value="Unassembled WGS sequence"/>
</dbReference>
<feature type="compositionally biased region" description="Basic residues" evidence="1">
    <location>
        <begin position="1"/>
        <end position="11"/>
    </location>
</feature>
<dbReference type="AlphaFoldDB" id="B7P902"/>
<dbReference type="VEuPathDB" id="VectorBase:ISCI002526"/>
<evidence type="ECO:0000256" key="1">
    <source>
        <dbReference type="SAM" id="MobiDB-lite"/>
    </source>
</evidence>
<feature type="compositionally biased region" description="Basic and acidic residues" evidence="1">
    <location>
        <begin position="74"/>
        <end position="93"/>
    </location>
</feature>
<evidence type="ECO:0000313" key="3">
    <source>
        <dbReference type="EnsemblMetazoa" id="ISCW002526-PA"/>
    </source>
</evidence>
<name>B7P902_IXOSC</name>
<dbReference type="EnsemblMetazoa" id="ISCW002526-RA">
    <property type="protein sequence ID" value="ISCW002526-PA"/>
    <property type="gene ID" value="ISCW002526"/>
</dbReference>
<protein>
    <submittedName>
        <fullName evidence="2 3">Uncharacterized protein</fullName>
    </submittedName>
</protein>
<feature type="region of interest" description="Disordered" evidence="1">
    <location>
        <begin position="1"/>
        <end position="103"/>
    </location>
</feature>
<reference evidence="2 4" key="1">
    <citation type="submission" date="2008-03" db="EMBL/GenBank/DDBJ databases">
        <title>Annotation of Ixodes scapularis.</title>
        <authorList>
            <consortium name="Ixodes scapularis Genome Project Consortium"/>
            <person name="Caler E."/>
            <person name="Hannick L.I."/>
            <person name="Bidwell S."/>
            <person name="Joardar V."/>
            <person name="Thiagarajan M."/>
            <person name="Amedeo P."/>
            <person name="Galinsky K.J."/>
            <person name="Schobel S."/>
            <person name="Inman J."/>
            <person name="Hostetler J."/>
            <person name="Miller J."/>
            <person name="Hammond M."/>
            <person name="Megy K."/>
            <person name="Lawson D."/>
            <person name="Kodira C."/>
            <person name="Sutton G."/>
            <person name="Meyer J."/>
            <person name="Hill C.A."/>
            <person name="Birren B."/>
            <person name="Nene V."/>
            <person name="Collins F."/>
            <person name="Alarcon-Chaidez F."/>
            <person name="Wikel S."/>
            <person name="Strausberg R."/>
        </authorList>
    </citation>
    <scope>NUCLEOTIDE SEQUENCE [LARGE SCALE GENOMIC DNA]</scope>
    <source>
        <strain evidence="4">Wikel</strain>
        <strain evidence="2">Wikel colony</strain>
    </source>
</reference>
<dbReference type="EMBL" id="ABJB010926410">
    <property type="status" value="NOT_ANNOTATED_CDS"/>
    <property type="molecule type" value="Genomic_DNA"/>
</dbReference>
<feature type="compositionally biased region" description="Basic and acidic residues" evidence="1">
    <location>
        <begin position="12"/>
        <end position="21"/>
    </location>
</feature>
<evidence type="ECO:0000313" key="2">
    <source>
        <dbReference type="EMBL" id="EEC03074.1"/>
    </source>
</evidence>
<dbReference type="PaxDb" id="6945-B7P902"/>
<sequence length="103" mass="11947">RRQRSSKKRQSHSKERERERSPLTTRRKNRSVSFPRLPGSGNHKSRAENRENPRLSRQDSHTHRDQSQASTPTRARDVGRPTREDQTNDHRSDGGSASPPKRT</sequence>
<dbReference type="VEuPathDB" id="VectorBase:ISCW002526"/>
<evidence type="ECO:0000313" key="4">
    <source>
        <dbReference type="Proteomes" id="UP000001555"/>
    </source>
</evidence>
<dbReference type="HOGENOM" id="CLU_2270422_0_0_1"/>